<evidence type="ECO:0000313" key="2">
    <source>
        <dbReference type="EMBL" id="PNX68407.1"/>
    </source>
</evidence>
<feature type="non-terminal residue" evidence="2">
    <location>
        <position position="1"/>
    </location>
</feature>
<dbReference type="Proteomes" id="UP000236291">
    <property type="component" value="Unassembled WGS sequence"/>
</dbReference>
<evidence type="ECO:0000256" key="1">
    <source>
        <dbReference type="SAM" id="MobiDB-lite"/>
    </source>
</evidence>
<sequence>EAEIIFISSDSESEDDEIDEDYAEYLAGYVPEEEQEDEEKERHNPEPIEISSDDTEEKSEISAEDQSE</sequence>
<protein>
    <submittedName>
        <fullName evidence="2">Uncharacterized protein</fullName>
    </submittedName>
</protein>
<dbReference type="AlphaFoldDB" id="A0A2K3KQ31"/>
<feature type="compositionally biased region" description="Acidic residues" evidence="1">
    <location>
        <begin position="51"/>
        <end position="68"/>
    </location>
</feature>
<proteinExistence type="predicted"/>
<gene>
    <name evidence="2" type="ORF">L195_g063964</name>
</gene>
<organism evidence="2 3">
    <name type="scientific">Trifolium pratense</name>
    <name type="common">Red clover</name>
    <dbReference type="NCBI Taxonomy" id="57577"/>
    <lineage>
        <taxon>Eukaryota</taxon>
        <taxon>Viridiplantae</taxon>
        <taxon>Streptophyta</taxon>
        <taxon>Embryophyta</taxon>
        <taxon>Tracheophyta</taxon>
        <taxon>Spermatophyta</taxon>
        <taxon>Magnoliopsida</taxon>
        <taxon>eudicotyledons</taxon>
        <taxon>Gunneridae</taxon>
        <taxon>Pentapetalae</taxon>
        <taxon>rosids</taxon>
        <taxon>fabids</taxon>
        <taxon>Fabales</taxon>
        <taxon>Fabaceae</taxon>
        <taxon>Papilionoideae</taxon>
        <taxon>50 kb inversion clade</taxon>
        <taxon>NPAAA clade</taxon>
        <taxon>Hologalegina</taxon>
        <taxon>IRL clade</taxon>
        <taxon>Trifolieae</taxon>
        <taxon>Trifolium</taxon>
    </lineage>
</organism>
<evidence type="ECO:0000313" key="3">
    <source>
        <dbReference type="Proteomes" id="UP000236291"/>
    </source>
</evidence>
<name>A0A2K3KQ31_TRIPR</name>
<accession>A0A2K3KQ31</accession>
<comment type="caution">
    <text evidence="2">The sequence shown here is derived from an EMBL/GenBank/DDBJ whole genome shotgun (WGS) entry which is preliminary data.</text>
</comment>
<reference evidence="2 3" key="2">
    <citation type="journal article" date="2017" name="Front. Plant Sci.">
        <title>Gene Classification and Mining of Molecular Markers Useful in Red Clover (Trifolium pratense) Breeding.</title>
        <authorList>
            <person name="Istvanek J."/>
            <person name="Dluhosova J."/>
            <person name="Dluhos P."/>
            <person name="Patkova L."/>
            <person name="Nedelnik J."/>
            <person name="Repkova J."/>
        </authorList>
    </citation>
    <scope>NUCLEOTIDE SEQUENCE [LARGE SCALE GENOMIC DNA]</scope>
    <source>
        <strain evidence="3">cv. Tatra</strain>
        <tissue evidence="2">Young leaves</tissue>
    </source>
</reference>
<reference evidence="2 3" key="1">
    <citation type="journal article" date="2014" name="Am. J. Bot.">
        <title>Genome assembly and annotation for red clover (Trifolium pratense; Fabaceae).</title>
        <authorList>
            <person name="Istvanek J."/>
            <person name="Jaros M."/>
            <person name="Krenek A."/>
            <person name="Repkova J."/>
        </authorList>
    </citation>
    <scope>NUCLEOTIDE SEQUENCE [LARGE SCALE GENOMIC DNA]</scope>
    <source>
        <strain evidence="3">cv. Tatra</strain>
        <tissue evidence="2">Young leaves</tissue>
    </source>
</reference>
<dbReference type="EMBL" id="ASHM01227435">
    <property type="protein sequence ID" value="PNX68407.1"/>
    <property type="molecule type" value="Genomic_DNA"/>
</dbReference>
<feature type="region of interest" description="Disordered" evidence="1">
    <location>
        <begin position="27"/>
        <end position="68"/>
    </location>
</feature>